<name>A0A6L2P443_TANCI</name>
<proteinExistence type="predicted"/>
<comment type="caution">
    <text evidence="1">The sequence shown here is derived from an EMBL/GenBank/DDBJ whole genome shotgun (WGS) entry which is preliminary data.</text>
</comment>
<evidence type="ECO:0000313" key="1">
    <source>
        <dbReference type="EMBL" id="GEU92062.1"/>
    </source>
</evidence>
<dbReference type="EMBL" id="BKCJ010010543">
    <property type="protein sequence ID" value="GEU92062.1"/>
    <property type="molecule type" value="Genomic_DNA"/>
</dbReference>
<protein>
    <submittedName>
        <fullName evidence="1">Uncharacterized protein</fullName>
    </submittedName>
</protein>
<dbReference type="AlphaFoldDB" id="A0A6L2P443"/>
<sequence>MLKEDIELAKKAYELKTKEIAAKLKEHRWLEKRRRPLRHWGGRHEMLKRPKLGLTFELEKKLRKKEKV</sequence>
<gene>
    <name evidence="1" type="ORF">Tci_064040</name>
</gene>
<organism evidence="1">
    <name type="scientific">Tanacetum cinerariifolium</name>
    <name type="common">Dalmatian daisy</name>
    <name type="synonym">Chrysanthemum cinerariifolium</name>
    <dbReference type="NCBI Taxonomy" id="118510"/>
    <lineage>
        <taxon>Eukaryota</taxon>
        <taxon>Viridiplantae</taxon>
        <taxon>Streptophyta</taxon>
        <taxon>Embryophyta</taxon>
        <taxon>Tracheophyta</taxon>
        <taxon>Spermatophyta</taxon>
        <taxon>Magnoliopsida</taxon>
        <taxon>eudicotyledons</taxon>
        <taxon>Gunneridae</taxon>
        <taxon>Pentapetalae</taxon>
        <taxon>asterids</taxon>
        <taxon>campanulids</taxon>
        <taxon>Asterales</taxon>
        <taxon>Asteraceae</taxon>
        <taxon>Asteroideae</taxon>
        <taxon>Anthemideae</taxon>
        <taxon>Anthemidinae</taxon>
        <taxon>Tanacetum</taxon>
    </lineage>
</organism>
<reference evidence="1" key="1">
    <citation type="journal article" date="2019" name="Sci. Rep.">
        <title>Draft genome of Tanacetum cinerariifolium, the natural source of mosquito coil.</title>
        <authorList>
            <person name="Yamashiro T."/>
            <person name="Shiraishi A."/>
            <person name="Satake H."/>
            <person name="Nakayama K."/>
        </authorList>
    </citation>
    <scope>NUCLEOTIDE SEQUENCE</scope>
</reference>
<accession>A0A6L2P443</accession>